<reference evidence="2 3" key="1">
    <citation type="journal article" date="2013" name="Curr. Biol.">
        <title>The Genome of the Foraminiferan Reticulomyxa filosa.</title>
        <authorList>
            <person name="Glockner G."/>
            <person name="Hulsmann N."/>
            <person name="Schleicher M."/>
            <person name="Noegel A.A."/>
            <person name="Eichinger L."/>
            <person name="Gallinger C."/>
            <person name="Pawlowski J."/>
            <person name="Sierra R."/>
            <person name="Euteneuer U."/>
            <person name="Pillet L."/>
            <person name="Moustafa A."/>
            <person name="Platzer M."/>
            <person name="Groth M."/>
            <person name="Szafranski K."/>
            <person name="Schliwa M."/>
        </authorList>
    </citation>
    <scope>NUCLEOTIDE SEQUENCE [LARGE SCALE GENOMIC DNA]</scope>
</reference>
<keyword evidence="1" id="KW-1133">Transmembrane helix</keyword>
<keyword evidence="1" id="KW-0472">Membrane</keyword>
<proteinExistence type="predicted"/>
<evidence type="ECO:0000313" key="3">
    <source>
        <dbReference type="Proteomes" id="UP000023152"/>
    </source>
</evidence>
<evidence type="ECO:0000256" key="1">
    <source>
        <dbReference type="SAM" id="Phobius"/>
    </source>
</evidence>
<dbReference type="SUPFAM" id="SSF117281">
    <property type="entry name" value="Kelch motif"/>
    <property type="match status" value="1"/>
</dbReference>
<gene>
    <name evidence="2" type="ORF">RFI_28875</name>
</gene>
<evidence type="ECO:0008006" key="4">
    <source>
        <dbReference type="Google" id="ProtNLM"/>
    </source>
</evidence>
<evidence type="ECO:0000313" key="2">
    <source>
        <dbReference type="EMBL" id="ETO08511.1"/>
    </source>
</evidence>
<sequence>MCEMLLLCQGIVMDIQYNEQNNSFAFKKINMCKDMSKLSDYGGIYVNDSILFFGGGKSDMVLNTVFKLFIKENRWMKFEHTLPLPLERCSVVVNTENTAIHIIGGHNKQRKLTAHLKTDVDTWTKEETEAEKLWMVEENERRNIEETCTQVENMDKNIDIKKLTVAIFFFILSILFFFFKVISNKQTNKKRKMNKR</sequence>
<accession>X6M4F3</accession>
<dbReference type="Proteomes" id="UP000023152">
    <property type="component" value="Unassembled WGS sequence"/>
</dbReference>
<name>X6M4F3_RETFI</name>
<keyword evidence="1" id="KW-0812">Transmembrane</keyword>
<dbReference type="InterPro" id="IPR015915">
    <property type="entry name" value="Kelch-typ_b-propeller"/>
</dbReference>
<comment type="caution">
    <text evidence="2">The sequence shown here is derived from an EMBL/GenBank/DDBJ whole genome shotgun (WGS) entry which is preliminary data.</text>
</comment>
<feature type="transmembrane region" description="Helical" evidence="1">
    <location>
        <begin position="163"/>
        <end position="183"/>
    </location>
</feature>
<dbReference type="Gene3D" id="2.120.10.80">
    <property type="entry name" value="Kelch-type beta propeller"/>
    <property type="match status" value="1"/>
</dbReference>
<protein>
    <recommendedName>
        <fullName evidence="4">Kelch repeat-containing protein</fullName>
    </recommendedName>
</protein>
<dbReference type="EMBL" id="ASPP01024914">
    <property type="protein sequence ID" value="ETO08511.1"/>
    <property type="molecule type" value="Genomic_DNA"/>
</dbReference>
<dbReference type="AlphaFoldDB" id="X6M4F3"/>
<keyword evidence="3" id="KW-1185">Reference proteome</keyword>
<organism evidence="2 3">
    <name type="scientific">Reticulomyxa filosa</name>
    <dbReference type="NCBI Taxonomy" id="46433"/>
    <lineage>
        <taxon>Eukaryota</taxon>
        <taxon>Sar</taxon>
        <taxon>Rhizaria</taxon>
        <taxon>Retaria</taxon>
        <taxon>Foraminifera</taxon>
        <taxon>Monothalamids</taxon>
        <taxon>Reticulomyxidae</taxon>
        <taxon>Reticulomyxa</taxon>
    </lineage>
</organism>